<dbReference type="PATRIC" id="fig|459424.11.peg.3950"/>
<name>L7VAJ0_MYCL1</name>
<dbReference type="Proteomes" id="UP000011157">
    <property type="component" value="Chromosome"/>
</dbReference>
<organism evidence="2 3">
    <name type="scientific">Mycobacterium liflandii (strain 128FXT)</name>
    <dbReference type="NCBI Taxonomy" id="459424"/>
    <lineage>
        <taxon>Bacteria</taxon>
        <taxon>Bacillati</taxon>
        <taxon>Actinomycetota</taxon>
        <taxon>Actinomycetes</taxon>
        <taxon>Mycobacteriales</taxon>
        <taxon>Mycobacteriaceae</taxon>
        <taxon>Mycobacterium</taxon>
        <taxon>Mycobacterium ulcerans group</taxon>
    </lineage>
</organism>
<dbReference type="HOGENOM" id="CLU_3365969_0_0_11"/>
<evidence type="ECO:0000313" key="2">
    <source>
        <dbReference type="EMBL" id="AGC63458.1"/>
    </source>
</evidence>
<reference evidence="2 3" key="1">
    <citation type="journal article" date="2013" name="J. Bacteriol.">
        <title>Complete Genome Sequence of the Frog Pathogen Mycobacterium ulcerans Ecovar Liflandii.</title>
        <authorList>
            <person name="Tobias N.J."/>
            <person name="Doig K.D."/>
            <person name="Medema M.H."/>
            <person name="Chen H."/>
            <person name="Haring V."/>
            <person name="Moore R."/>
            <person name="Seemann T."/>
            <person name="Stinear T.P."/>
        </authorList>
    </citation>
    <scope>NUCLEOTIDE SEQUENCE [LARGE SCALE GENOMIC DNA]</scope>
    <source>
        <strain evidence="2 3">128FXT</strain>
    </source>
</reference>
<evidence type="ECO:0000256" key="1">
    <source>
        <dbReference type="SAM" id="MobiDB-lite"/>
    </source>
</evidence>
<gene>
    <name evidence="2" type="ordered locus">MULP_03839</name>
</gene>
<sequence length="35" mass="3540">MSLAHGCRYRPRLATGNTGNTGTGSGQWAGAISSC</sequence>
<feature type="region of interest" description="Disordered" evidence="1">
    <location>
        <begin position="1"/>
        <end position="35"/>
    </location>
</feature>
<accession>L7VAJ0</accession>
<dbReference type="KEGG" id="mli:MULP_03839"/>
<proteinExistence type="predicted"/>
<dbReference type="AlphaFoldDB" id="L7VAJ0"/>
<dbReference type="EMBL" id="CP003899">
    <property type="protein sequence ID" value="AGC63458.1"/>
    <property type="molecule type" value="Genomic_DNA"/>
</dbReference>
<evidence type="ECO:0000313" key="3">
    <source>
        <dbReference type="Proteomes" id="UP000011157"/>
    </source>
</evidence>
<keyword evidence="3" id="KW-1185">Reference proteome</keyword>
<protein>
    <submittedName>
        <fullName evidence="2">Uncharacterized protein</fullName>
    </submittedName>
</protein>